<accession>A0A3N4IXT8</accession>
<evidence type="ECO:0000313" key="3">
    <source>
        <dbReference type="Proteomes" id="UP000276215"/>
    </source>
</evidence>
<name>A0A3N4IXT8_9PEZI</name>
<gene>
    <name evidence="2" type="ORF">L873DRAFT_1831533</name>
</gene>
<dbReference type="Proteomes" id="UP000276215">
    <property type="component" value="Unassembled WGS sequence"/>
</dbReference>
<feature type="region of interest" description="Disordered" evidence="1">
    <location>
        <begin position="508"/>
        <end position="539"/>
    </location>
</feature>
<dbReference type="AlphaFoldDB" id="A0A3N4IXT8"/>
<feature type="compositionally biased region" description="Basic and acidic residues" evidence="1">
    <location>
        <begin position="515"/>
        <end position="529"/>
    </location>
</feature>
<reference evidence="2 3" key="1">
    <citation type="journal article" date="2018" name="Nat. Ecol. Evol.">
        <title>Pezizomycetes genomes reveal the molecular basis of ectomycorrhizal truffle lifestyle.</title>
        <authorList>
            <person name="Murat C."/>
            <person name="Payen T."/>
            <person name="Noel B."/>
            <person name="Kuo A."/>
            <person name="Morin E."/>
            <person name="Chen J."/>
            <person name="Kohler A."/>
            <person name="Krizsan K."/>
            <person name="Balestrini R."/>
            <person name="Da Silva C."/>
            <person name="Montanini B."/>
            <person name="Hainaut M."/>
            <person name="Levati E."/>
            <person name="Barry K.W."/>
            <person name="Belfiori B."/>
            <person name="Cichocki N."/>
            <person name="Clum A."/>
            <person name="Dockter R.B."/>
            <person name="Fauchery L."/>
            <person name="Guy J."/>
            <person name="Iotti M."/>
            <person name="Le Tacon F."/>
            <person name="Lindquist E.A."/>
            <person name="Lipzen A."/>
            <person name="Malagnac F."/>
            <person name="Mello A."/>
            <person name="Molinier V."/>
            <person name="Miyauchi S."/>
            <person name="Poulain J."/>
            <person name="Riccioni C."/>
            <person name="Rubini A."/>
            <person name="Sitrit Y."/>
            <person name="Splivallo R."/>
            <person name="Traeger S."/>
            <person name="Wang M."/>
            <person name="Zifcakova L."/>
            <person name="Wipf D."/>
            <person name="Zambonelli A."/>
            <person name="Paolocci F."/>
            <person name="Nowrousian M."/>
            <person name="Ottonello S."/>
            <person name="Baldrian P."/>
            <person name="Spatafora J.W."/>
            <person name="Henrissat B."/>
            <person name="Nagy L.G."/>
            <person name="Aury J.M."/>
            <person name="Wincker P."/>
            <person name="Grigoriev I.V."/>
            <person name="Bonfante P."/>
            <person name="Martin F.M."/>
        </authorList>
    </citation>
    <scope>NUCLEOTIDE SEQUENCE [LARGE SCALE GENOMIC DNA]</scope>
    <source>
        <strain evidence="2 3">120613-1</strain>
    </source>
</reference>
<evidence type="ECO:0000256" key="1">
    <source>
        <dbReference type="SAM" id="MobiDB-lite"/>
    </source>
</evidence>
<dbReference type="InterPro" id="IPR052980">
    <property type="entry name" value="Crinkler_effector"/>
</dbReference>
<dbReference type="PANTHER" id="PTHR33129">
    <property type="entry name" value="PROTEIN KINASE DOMAIN-CONTAINING PROTEIN-RELATED"/>
    <property type="match status" value="1"/>
</dbReference>
<evidence type="ECO:0000313" key="2">
    <source>
        <dbReference type="EMBL" id="RPA91002.1"/>
    </source>
</evidence>
<dbReference type="EMBL" id="ML120507">
    <property type="protein sequence ID" value="RPA91002.1"/>
    <property type="molecule type" value="Genomic_DNA"/>
</dbReference>
<proteinExistence type="predicted"/>
<dbReference type="OrthoDB" id="2340858at2759"/>
<organism evidence="2 3">
    <name type="scientific">Choiromyces venosus 120613-1</name>
    <dbReference type="NCBI Taxonomy" id="1336337"/>
    <lineage>
        <taxon>Eukaryota</taxon>
        <taxon>Fungi</taxon>
        <taxon>Dikarya</taxon>
        <taxon>Ascomycota</taxon>
        <taxon>Pezizomycotina</taxon>
        <taxon>Pezizomycetes</taxon>
        <taxon>Pezizales</taxon>
        <taxon>Tuberaceae</taxon>
        <taxon>Choiromyces</taxon>
    </lineage>
</organism>
<keyword evidence="3" id="KW-1185">Reference proteome</keyword>
<sequence length="539" mass="61202">MIAVLFKNILGVPVYILACGWSGKWGYPLLSVIEPCTFSIPQPQHGLCPGYMVDLKKIGDEAFPDPEFEEGKEEQVFDVLEVMWNLPCGMNQLLVHQEFETIKCELLMIMSKKWTNVNPETKMAVMGLKLDYQIAGQLGSGKSFFLSYLLVLRILEGSETDTYSLFHLPENQKKALWILTDEKLENAGCNEKGHSLFVVQVASPKKVHKSWQWEKDRNVGSRYMSNWGWGEIVAAFRTCLESISMRNDNAYNRDLKTYLGHVYREIDTFILQEGYLTVEGTVHQKALHRIAIMDLSDDGWVFEKAQMKSQLNSFKLYKQLTRQDPLRSMAGWFFEGYAHDWFRKGGSFEADKLPVKNNNTHLTFMTNQSKSFNYFTNANELVKQVQVKGGQRIERDARGKYFLPYNTNFESVDGLVFSAFNTLILLQITITNSHPIKIRVVKNLYKSLPATIKNINIVFVIPEDRISEYSSARSAPEAGDVKPGAMDLTINQFQLVLTEETIHSMAVDGPFKVQDGGRDADESGSRDYDGGDTAMGGTQ</sequence>
<protein>
    <submittedName>
        <fullName evidence="2">Uncharacterized protein</fullName>
    </submittedName>
</protein>